<dbReference type="AlphaFoldDB" id="A0AAP0QCQ6"/>
<feature type="compositionally biased region" description="Low complexity" evidence="5">
    <location>
        <begin position="238"/>
        <end position="252"/>
    </location>
</feature>
<evidence type="ECO:0000256" key="5">
    <source>
        <dbReference type="SAM" id="MobiDB-lite"/>
    </source>
</evidence>
<feature type="compositionally biased region" description="Polar residues" evidence="5">
    <location>
        <begin position="228"/>
        <end position="237"/>
    </location>
</feature>
<feature type="domain" description="SWIM-type" evidence="6">
    <location>
        <begin position="68"/>
        <end position="100"/>
    </location>
</feature>
<evidence type="ECO:0000259" key="6">
    <source>
        <dbReference type="PROSITE" id="PS50966"/>
    </source>
</evidence>
<feature type="compositionally biased region" description="Polar residues" evidence="5">
    <location>
        <begin position="209"/>
        <end position="219"/>
    </location>
</feature>
<dbReference type="InterPro" id="IPR007527">
    <property type="entry name" value="Znf_SWIM"/>
</dbReference>
<evidence type="ECO:0000256" key="3">
    <source>
        <dbReference type="ARBA" id="ARBA00022833"/>
    </source>
</evidence>
<reference evidence="7 8" key="1">
    <citation type="submission" date="2024-05" db="EMBL/GenBank/DDBJ databases">
        <title>Haplotype-resolved chromosome-level genome assembly of Huyou (Citrus changshanensis).</title>
        <authorList>
            <person name="Miao C."/>
            <person name="Chen W."/>
            <person name="Wu Y."/>
            <person name="Wang L."/>
            <person name="Zhao S."/>
            <person name="Grierson D."/>
            <person name="Xu C."/>
            <person name="Chen K."/>
        </authorList>
    </citation>
    <scope>NUCLEOTIDE SEQUENCE [LARGE SCALE GENOMIC DNA]</scope>
    <source>
        <strain evidence="7">01-14</strain>
        <tissue evidence="7">Leaf</tissue>
    </source>
</reference>
<gene>
    <name evidence="7" type="ORF">WN944_027152</name>
</gene>
<dbReference type="GO" id="GO:0008270">
    <property type="term" value="F:zinc ion binding"/>
    <property type="evidence" value="ECO:0007669"/>
    <property type="project" value="UniProtKB-KW"/>
</dbReference>
<evidence type="ECO:0000313" key="8">
    <source>
        <dbReference type="Proteomes" id="UP001428341"/>
    </source>
</evidence>
<dbReference type="SMART" id="SM00575">
    <property type="entry name" value="ZnF_PMZ"/>
    <property type="match status" value="1"/>
</dbReference>
<dbReference type="PROSITE" id="PS50966">
    <property type="entry name" value="ZF_SWIM"/>
    <property type="match status" value="1"/>
</dbReference>
<dbReference type="Proteomes" id="UP001428341">
    <property type="component" value="Unassembled WGS sequence"/>
</dbReference>
<keyword evidence="1" id="KW-0479">Metal-binding</keyword>
<keyword evidence="8" id="KW-1185">Reference proteome</keyword>
<dbReference type="PANTHER" id="PTHR31973:SF188">
    <property type="entry name" value="POLYPROTEIN, PUTATIVE-RELATED"/>
    <property type="match status" value="1"/>
</dbReference>
<keyword evidence="2 4" id="KW-0863">Zinc-finger</keyword>
<dbReference type="PANTHER" id="PTHR31973">
    <property type="entry name" value="POLYPROTEIN, PUTATIVE-RELATED"/>
    <property type="match status" value="1"/>
</dbReference>
<evidence type="ECO:0000256" key="2">
    <source>
        <dbReference type="ARBA" id="ARBA00022771"/>
    </source>
</evidence>
<organism evidence="7 8">
    <name type="scientific">Citrus x changshan-huyou</name>
    <dbReference type="NCBI Taxonomy" id="2935761"/>
    <lineage>
        <taxon>Eukaryota</taxon>
        <taxon>Viridiplantae</taxon>
        <taxon>Streptophyta</taxon>
        <taxon>Embryophyta</taxon>
        <taxon>Tracheophyta</taxon>
        <taxon>Spermatophyta</taxon>
        <taxon>Magnoliopsida</taxon>
        <taxon>eudicotyledons</taxon>
        <taxon>Gunneridae</taxon>
        <taxon>Pentapetalae</taxon>
        <taxon>rosids</taxon>
        <taxon>malvids</taxon>
        <taxon>Sapindales</taxon>
        <taxon>Rutaceae</taxon>
        <taxon>Aurantioideae</taxon>
        <taxon>Citrus</taxon>
    </lineage>
</organism>
<sequence length="287" mass="32246">MLEEIRCRLMKRFTKRRNEAATWKSPLTPKVLKHLDKKSTIAQKMIVQASGDLNFQVMDKAYYPARRFVVMLECRKCDCGYWEIAGLPCAHAMAAMGYARHEVQEYVPMCFSKQAYLSTYSLMFNPIPDQCTWEPTGRPLIDPPIVQRKIGRPKKCRKRATNEPHKEKRKFFIICSFCGGSNHNVRSCPLRPSVAKAARARKNNSNASPTTNQPLNASEQRMRRRKQASASRSIASGQPTTSSQPATASSQALRKRKQIRSGPGETSEARTKKRKAGSSGGHAGTRG</sequence>
<feature type="compositionally biased region" description="Gly residues" evidence="5">
    <location>
        <begin position="278"/>
        <end position="287"/>
    </location>
</feature>
<evidence type="ECO:0000313" key="7">
    <source>
        <dbReference type="EMBL" id="KAK9175146.1"/>
    </source>
</evidence>
<keyword evidence="3" id="KW-0862">Zinc</keyword>
<name>A0AAP0QCQ6_9ROSI</name>
<dbReference type="EMBL" id="JBCGBO010000025">
    <property type="protein sequence ID" value="KAK9175146.1"/>
    <property type="molecule type" value="Genomic_DNA"/>
</dbReference>
<evidence type="ECO:0000256" key="4">
    <source>
        <dbReference type="PROSITE-ProRule" id="PRU00325"/>
    </source>
</evidence>
<proteinExistence type="predicted"/>
<dbReference type="InterPro" id="IPR006564">
    <property type="entry name" value="Znf_PMZ"/>
</dbReference>
<comment type="caution">
    <text evidence="7">The sequence shown here is derived from an EMBL/GenBank/DDBJ whole genome shotgun (WGS) entry which is preliminary data.</text>
</comment>
<dbReference type="Pfam" id="PF04434">
    <property type="entry name" value="SWIM"/>
    <property type="match status" value="1"/>
</dbReference>
<evidence type="ECO:0000256" key="1">
    <source>
        <dbReference type="ARBA" id="ARBA00022723"/>
    </source>
</evidence>
<accession>A0AAP0QCQ6</accession>
<feature type="region of interest" description="Disordered" evidence="5">
    <location>
        <begin position="196"/>
        <end position="287"/>
    </location>
</feature>
<protein>
    <recommendedName>
        <fullName evidence="6">SWIM-type domain-containing protein</fullName>
    </recommendedName>
</protein>